<evidence type="ECO:0000259" key="2">
    <source>
        <dbReference type="Pfam" id="PF07859"/>
    </source>
</evidence>
<dbReference type="Pfam" id="PF07859">
    <property type="entry name" value="Abhydrolase_3"/>
    <property type="match status" value="1"/>
</dbReference>
<keyword evidence="4" id="KW-1185">Reference proteome</keyword>
<evidence type="ECO:0000313" key="4">
    <source>
        <dbReference type="Proteomes" id="UP000198238"/>
    </source>
</evidence>
<dbReference type="RefSeq" id="WP_089035291.1">
    <property type="nucleotide sequence ID" value="NZ_CP022278.1"/>
</dbReference>
<dbReference type="SUPFAM" id="SSF53474">
    <property type="entry name" value="alpha/beta-Hydrolases"/>
    <property type="match status" value="1"/>
</dbReference>
<dbReference type="KEGG" id="nei:BG910_01320"/>
<dbReference type="PANTHER" id="PTHR48081">
    <property type="entry name" value="AB HYDROLASE SUPERFAMILY PROTEIN C4A8.06C"/>
    <property type="match status" value="1"/>
</dbReference>
<dbReference type="InterPro" id="IPR050300">
    <property type="entry name" value="GDXG_lipolytic_enzyme"/>
</dbReference>
<keyword evidence="1 3" id="KW-0378">Hydrolase</keyword>
<feature type="domain" description="Alpha/beta hydrolase fold-3" evidence="2">
    <location>
        <begin position="113"/>
        <end position="323"/>
    </location>
</feature>
<dbReference type="Gene3D" id="3.40.50.1820">
    <property type="entry name" value="alpha/beta hydrolase"/>
    <property type="match status" value="1"/>
</dbReference>
<dbReference type="Proteomes" id="UP000198238">
    <property type="component" value="Chromosome"/>
</dbReference>
<dbReference type="GO" id="GO:0016787">
    <property type="term" value="F:hydrolase activity"/>
    <property type="evidence" value="ECO:0007669"/>
    <property type="project" value="UniProtKB-KW"/>
</dbReference>
<name>A0A220RZK1_9NEIS</name>
<accession>A0A220RZK1</accession>
<dbReference type="EMBL" id="CP022278">
    <property type="protein sequence ID" value="ASK26568.1"/>
    <property type="molecule type" value="Genomic_DNA"/>
</dbReference>
<sequence length="351" mass="37865">MKKLIIVALLATSVHAAQAAPAQVAAQPKSARLLAPEYRDLSLLNSFSAIQNGIDFANPIPSLKALNAQMLAAAKADKVQPNKKLVAPRKGSQPAVDLYVFQPKAETQGRVIYFIHGGGYIIGNARMENANLFALAEQNQATVISAEYRLATDAPFPADIDDAYHGLSYLFDNAAKLGIDPKKIIIMGESAGGGLAARLALKTRDIGKYRPAGQVLIYPMLDHRTGTAQSPYKNPNAGEFLWTAKLNRLGWDILRGGKTIAAADLPYYSAARAEKLAGLPQTFMMVGSLDLFANEDTDYANRLISAGVPTDFLLINGVYHAFESTNPGSPQTKQYIAARNDAIKRMFDAAE</sequence>
<gene>
    <name evidence="3" type="ORF">BG910_01320</name>
</gene>
<organism evidence="3 4">
    <name type="scientific">Neisseria chenwenguii</name>
    <dbReference type="NCBI Taxonomy" id="1853278"/>
    <lineage>
        <taxon>Bacteria</taxon>
        <taxon>Pseudomonadati</taxon>
        <taxon>Pseudomonadota</taxon>
        <taxon>Betaproteobacteria</taxon>
        <taxon>Neisseriales</taxon>
        <taxon>Neisseriaceae</taxon>
        <taxon>Neisseria</taxon>
    </lineage>
</organism>
<dbReference type="AlphaFoldDB" id="A0A220RZK1"/>
<proteinExistence type="predicted"/>
<dbReference type="InterPro" id="IPR029058">
    <property type="entry name" value="AB_hydrolase_fold"/>
</dbReference>
<protein>
    <submittedName>
        <fullName evidence="3">Alpha/beta hydrolase</fullName>
    </submittedName>
</protein>
<evidence type="ECO:0000313" key="3">
    <source>
        <dbReference type="EMBL" id="ASK26568.1"/>
    </source>
</evidence>
<dbReference type="InterPro" id="IPR013094">
    <property type="entry name" value="AB_hydrolase_3"/>
</dbReference>
<reference evidence="3 4" key="1">
    <citation type="submission" date="2017-06" db="EMBL/GenBank/DDBJ databases">
        <title>Neisseria chenwenguii sp. nov., isolated from the intestinal contents of Tibetan Plateau Pika in Yushu, Qinghai Province, China.</title>
        <authorList>
            <person name="Zhang G."/>
        </authorList>
    </citation>
    <scope>NUCLEOTIDE SEQUENCE [LARGE SCALE GENOMIC DNA]</scope>
    <source>
        <strain evidence="3 4">10023</strain>
    </source>
</reference>
<evidence type="ECO:0000256" key="1">
    <source>
        <dbReference type="ARBA" id="ARBA00022801"/>
    </source>
</evidence>
<dbReference type="PANTHER" id="PTHR48081:SF8">
    <property type="entry name" value="ALPHA_BETA HYDROLASE FOLD-3 DOMAIN-CONTAINING PROTEIN-RELATED"/>
    <property type="match status" value="1"/>
</dbReference>
<dbReference type="OrthoDB" id="9794445at2"/>